<evidence type="ECO:0000313" key="5">
    <source>
        <dbReference type="EMBL" id="KAF2068150.1"/>
    </source>
</evidence>
<dbReference type="OrthoDB" id="3937794at2759"/>
<dbReference type="InterPro" id="IPR009081">
    <property type="entry name" value="PP-bd_ACP"/>
</dbReference>
<dbReference type="InterPro" id="IPR036291">
    <property type="entry name" value="NAD(P)-bd_dom_sf"/>
</dbReference>
<feature type="domain" description="Carrier" evidence="4">
    <location>
        <begin position="204"/>
        <end position="280"/>
    </location>
</feature>
<evidence type="ECO:0000256" key="1">
    <source>
        <dbReference type="ARBA" id="ARBA00022450"/>
    </source>
</evidence>
<dbReference type="InterPro" id="IPR036736">
    <property type="entry name" value="ACP-like_sf"/>
</dbReference>
<dbReference type="Gene3D" id="3.40.50.720">
    <property type="entry name" value="NAD(P)-binding Rossmann-like Domain"/>
    <property type="match status" value="2"/>
</dbReference>
<dbReference type="EMBL" id="AJWJ01001171">
    <property type="protein sequence ID" value="KAF2068150.1"/>
    <property type="molecule type" value="Genomic_DNA"/>
</dbReference>
<dbReference type="SUPFAM" id="SSF51735">
    <property type="entry name" value="NAD(P)-binding Rossmann-fold domains"/>
    <property type="match status" value="2"/>
</dbReference>
<organism evidence="5 6">
    <name type="scientific">Polysphondylium violaceum</name>
    <dbReference type="NCBI Taxonomy" id="133409"/>
    <lineage>
        <taxon>Eukaryota</taxon>
        <taxon>Amoebozoa</taxon>
        <taxon>Evosea</taxon>
        <taxon>Eumycetozoa</taxon>
        <taxon>Dictyostelia</taxon>
        <taxon>Dictyosteliales</taxon>
        <taxon>Dictyosteliaceae</taxon>
        <taxon>Polysphondylium</taxon>
    </lineage>
</organism>
<reference evidence="5" key="1">
    <citation type="submission" date="2020-01" db="EMBL/GenBank/DDBJ databases">
        <title>Development of genomics and gene disruption for Polysphondylium violaceum indicates a role for the polyketide synthase stlB in stalk morphogenesis.</title>
        <authorList>
            <person name="Narita B."/>
            <person name="Kawabe Y."/>
            <person name="Kin K."/>
            <person name="Saito T."/>
            <person name="Gibbs R."/>
            <person name="Kuspa A."/>
            <person name="Muzny D."/>
            <person name="Queller D."/>
            <person name="Richards S."/>
            <person name="Strassman J."/>
            <person name="Sucgang R."/>
            <person name="Worley K."/>
            <person name="Schaap P."/>
        </authorList>
    </citation>
    <scope>NUCLEOTIDE SEQUENCE</scope>
    <source>
        <strain evidence="5">QSvi11</strain>
    </source>
</reference>
<keyword evidence="2" id="KW-0597">Phosphoprotein</keyword>
<accession>A0A8J4PK41</accession>
<gene>
    <name evidence="5" type="ORF">CYY_010524</name>
</gene>
<dbReference type="Pfam" id="PF08659">
    <property type="entry name" value="KR"/>
    <property type="match status" value="1"/>
</dbReference>
<dbReference type="PROSITE" id="PS50075">
    <property type="entry name" value="CARRIER"/>
    <property type="match status" value="1"/>
</dbReference>
<dbReference type="InterPro" id="IPR013968">
    <property type="entry name" value="PKS_KR"/>
</dbReference>
<evidence type="ECO:0000313" key="6">
    <source>
        <dbReference type="Proteomes" id="UP000695562"/>
    </source>
</evidence>
<keyword evidence="6" id="KW-1185">Reference proteome</keyword>
<protein>
    <recommendedName>
        <fullName evidence="4">Carrier domain-containing protein</fullName>
    </recommendedName>
</protein>
<proteinExistence type="predicted"/>
<dbReference type="Pfam" id="PF07993">
    <property type="entry name" value="NAD_binding_4"/>
    <property type="match status" value="1"/>
</dbReference>
<dbReference type="GO" id="GO:0016740">
    <property type="term" value="F:transferase activity"/>
    <property type="evidence" value="ECO:0007669"/>
    <property type="project" value="UniProtKB-KW"/>
</dbReference>
<dbReference type="SUPFAM" id="SSF47336">
    <property type="entry name" value="ACP-like"/>
    <property type="match status" value="1"/>
</dbReference>
<dbReference type="PANTHER" id="PTHR45681">
    <property type="entry name" value="POLYKETIDE SYNTHASE 44-RELATED"/>
    <property type="match status" value="1"/>
</dbReference>
<dbReference type="InterPro" id="IPR013120">
    <property type="entry name" value="FAR_NAD-bd"/>
</dbReference>
<name>A0A8J4PK41_9MYCE</name>
<dbReference type="AlphaFoldDB" id="A0A8J4PK41"/>
<keyword evidence="3" id="KW-0808">Transferase</keyword>
<evidence type="ECO:0000256" key="2">
    <source>
        <dbReference type="ARBA" id="ARBA00022553"/>
    </source>
</evidence>
<dbReference type="Proteomes" id="UP000695562">
    <property type="component" value="Unassembled WGS sequence"/>
</dbReference>
<evidence type="ECO:0000256" key="3">
    <source>
        <dbReference type="ARBA" id="ARBA00022679"/>
    </source>
</evidence>
<comment type="caution">
    <text evidence="5">The sequence shown here is derived from an EMBL/GenBank/DDBJ whole genome shotgun (WGS) entry which is preliminary data.</text>
</comment>
<evidence type="ECO:0000259" key="4">
    <source>
        <dbReference type="PROSITE" id="PS50075"/>
    </source>
</evidence>
<dbReference type="InterPro" id="IPR050444">
    <property type="entry name" value="Polyketide_Synthase"/>
</dbReference>
<keyword evidence="1" id="KW-0596">Phosphopantetheine</keyword>
<dbReference type="PANTHER" id="PTHR45681:SF6">
    <property type="entry name" value="POLYKETIDE SYNTHASE 37"/>
    <property type="match status" value="1"/>
</dbReference>
<dbReference type="Pfam" id="PF23297">
    <property type="entry name" value="ACP_SdgA_C"/>
    <property type="match status" value="1"/>
</dbReference>
<dbReference type="Gene3D" id="1.10.1200.10">
    <property type="entry name" value="ACP-like"/>
    <property type="match status" value="1"/>
</dbReference>
<sequence length="718" mass="81721">MHQTINQLYNENTKLPPVDSILHFAYLHTESEPLEITYDEISSVHDSKTMGLINLHEISLLCKWNIKHFIISSSAVVYIPTFNQCAYLSANMVYDSFSKYRRSLGLECTNLFFGALQGAGYVSRKKSVETSLGHSGILPTNISKILGTIGLIISDDNKNIGTNLMISKFNFEDVKKTGEQLFKFDYYTNQFESHSNKDVIKSQDSIRDKTIATISDLLSISASKLNYSSMKLKDYGVDSLFMVQLKNWIEKEFQKPNIISISQLQNSTIDTIIQIIQNSLNNNDTDSKKDNNKNKDKKEIEKVEVNNAEMMKDLFIEIHDKEFWKNEIKLDNTIRPNESCSLKENSGRVLLTGAAGFLGSHLLIDLLKQPTCKYVYCLVRSQSREHALSRIIKTLSKYQLIEQITQNDIENRIIPIPSSLNFPLLGLSNQEFDKLSQSIDIIVHAAATVRFDILYSNMNDIASLKELLKLVSNNKERLIRFLHVSSISVLFKGILDNRIQGDGDNKDKIPFLESINLNIGYVQSKIIQENVMVEAHSRGFPSVMVRPAFIFANPKTMIPNPNDAQQLFFHSCTILKKCPQFDESHFLCAISISNLCASLVRLALLDESYWSNQNYTKQIPLVYLFGEPIMSKPLFESVSRQMSYPIVDFKEWIDSCLESSNSVCKRLAALIPPVNSYDIFNQILSGLRSNDDQAFIKDRQTVTVDMILKLFSHFANNN</sequence>